<accession>A0AAW6GHP4</accession>
<name>A0AAW6GHP4_BACUN</name>
<evidence type="ECO:0000313" key="1">
    <source>
        <dbReference type="EMBL" id="MDC1857595.1"/>
    </source>
</evidence>
<proteinExistence type="predicted"/>
<dbReference type="EMBL" id="JAQNSB010000083">
    <property type="protein sequence ID" value="MDC1857595.1"/>
    <property type="molecule type" value="Genomic_DNA"/>
</dbReference>
<reference evidence="1" key="1">
    <citation type="submission" date="2022-10" db="EMBL/GenBank/DDBJ databases">
        <title>Human gut microbiome strain richness.</title>
        <authorList>
            <person name="Chen-Liaw A."/>
        </authorList>
    </citation>
    <scope>NUCLEOTIDE SEQUENCE</scope>
    <source>
        <strain evidence="1">BSD2780061687st1_G10_BSD2780061687b_171204</strain>
    </source>
</reference>
<gene>
    <name evidence="1" type="ORF">POZ22_22950</name>
</gene>
<organism evidence="1 2">
    <name type="scientific">Bacteroides uniformis</name>
    <dbReference type="NCBI Taxonomy" id="820"/>
    <lineage>
        <taxon>Bacteria</taxon>
        <taxon>Pseudomonadati</taxon>
        <taxon>Bacteroidota</taxon>
        <taxon>Bacteroidia</taxon>
        <taxon>Bacteroidales</taxon>
        <taxon>Bacteroidaceae</taxon>
        <taxon>Bacteroides</taxon>
    </lineage>
</organism>
<dbReference type="CDD" id="cd19958">
    <property type="entry name" value="pyocin_knob"/>
    <property type="match status" value="1"/>
</dbReference>
<evidence type="ECO:0000313" key="2">
    <source>
        <dbReference type="Proteomes" id="UP001214113"/>
    </source>
</evidence>
<protein>
    <submittedName>
        <fullName evidence="1">Pyocin knob domain-containing protein</fullName>
    </submittedName>
</protein>
<comment type="caution">
    <text evidence="1">The sequence shown here is derived from an EMBL/GenBank/DDBJ whole genome shotgun (WGS) entry which is preliminary data.</text>
</comment>
<dbReference type="RefSeq" id="WP_272196350.1">
    <property type="nucleotide sequence ID" value="NZ_JAQNSB010000083.1"/>
</dbReference>
<sequence length="127" mass="14248">MAEKQDIAMNQFQIVTDADYVYVEKGNSQGKIKKGDFFNLIPAYTKMYSANEEVDCNSLPYNSKVVCYKLVNGPVPNGYSFIVTTGYSPSWMTQIMSTMGGNGGIRIFVRSFYNGSTWSDWKSVTLT</sequence>
<dbReference type="AlphaFoldDB" id="A0AAW6GHP4"/>
<dbReference type="Proteomes" id="UP001214113">
    <property type="component" value="Unassembled WGS sequence"/>
</dbReference>